<dbReference type="EMBL" id="JBJQND010000004">
    <property type="protein sequence ID" value="KAL3878344.1"/>
    <property type="molecule type" value="Genomic_DNA"/>
</dbReference>
<keyword evidence="9 15" id="KW-0472">Membrane</keyword>
<keyword evidence="8 15" id="KW-1133">Transmembrane helix</keyword>
<dbReference type="AlphaFoldDB" id="A0ABD3WWJ3"/>
<evidence type="ECO:0000256" key="13">
    <source>
        <dbReference type="RuleBase" id="RU004357"/>
    </source>
</evidence>
<comment type="function">
    <text evidence="13">Cadherins are calcium-dependent cell adhesion proteins.</text>
</comment>
<evidence type="ECO:0000256" key="12">
    <source>
        <dbReference type="RuleBase" id="RU003318"/>
    </source>
</evidence>
<comment type="subcellular location">
    <subcellularLocation>
        <location evidence="12">Cell membrane</location>
        <topology evidence="12">Single-pass type I membrane protein</topology>
    </subcellularLocation>
    <subcellularLocation>
        <location evidence="1">Membrane</location>
        <topology evidence="1">Single-pass membrane protein</topology>
    </subcellularLocation>
</comment>
<dbReference type="PANTHER" id="PTHR24025:SF23">
    <property type="entry name" value="NEURAL-CADHERIN"/>
    <property type="match status" value="1"/>
</dbReference>
<evidence type="ECO:0000256" key="10">
    <source>
        <dbReference type="ARBA" id="ARBA00023157"/>
    </source>
</evidence>
<evidence type="ECO:0000256" key="5">
    <source>
        <dbReference type="ARBA" id="ARBA00022737"/>
    </source>
</evidence>
<dbReference type="InterPro" id="IPR002126">
    <property type="entry name" value="Cadherin-like_dom"/>
</dbReference>
<keyword evidence="18" id="KW-1185">Reference proteome</keyword>
<dbReference type="FunFam" id="2.60.40.60:FF:000104">
    <property type="entry name" value="cadherin-23 isoform X1"/>
    <property type="match status" value="1"/>
</dbReference>
<reference evidence="17 18" key="1">
    <citation type="submission" date="2024-11" db="EMBL/GenBank/DDBJ databases">
        <title>Chromosome-level genome assembly of the freshwater bivalve Anodonta woodiana.</title>
        <authorList>
            <person name="Chen X."/>
        </authorList>
    </citation>
    <scope>NUCLEOTIDE SEQUENCE [LARGE SCALE GENOMIC DNA]</scope>
    <source>
        <strain evidence="17">MN2024</strain>
        <tissue evidence="17">Gills</tissue>
    </source>
</reference>
<evidence type="ECO:0000256" key="1">
    <source>
        <dbReference type="ARBA" id="ARBA00004167"/>
    </source>
</evidence>
<feature type="compositionally biased region" description="Low complexity" evidence="14">
    <location>
        <begin position="527"/>
        <end position="543"/>
    </location>
</feature>
<dbReference type="InterPro" id="IPR015919">
    <property type="entry name" value="Cadherin-like_sf"/>
</dbReference>
<keyword evidence="10" id="KW-1015">Disulfide bond</keyword>
<dbReference type="InterPro" id="IPR000233">
    <property type="entry name" value="Cadherin_Y-type_LIR"/>
</dbReference>
<feature type="domain" description="Cadherin" evidence="16">
    <location>
        <begin position="213"/>
        <end position="314"/>
    </location>
</feature>
<evidence type="ECO:0000256" key="14">
    <source>
        <dbReference type="SAM" id="MobiDB-lite"/>
    </source>
</evidence>
<evidence type="ECO:0000256" key="2">
    <source>
        <dbReference type="ARBA" id="ARBA00022536"/>
    </source>
</evidence>
<name>A0ABD3WWJ3_SINWO</name>
<evidence type="ECO:0000313" key="18">
    <source>
        <dbReference type="Proteomes" id="UP001634394"/>
    </source>
</evidence>
<feature type="domain" description="Cadherin" evidence="16">
    <location>
        <begin position="101"/>
        <end position="212"/>
    </location>
</feature>
<evidence type="ECO:0000256" key="8">
    <source>
        <dbReference type="ARBA" id="ARBA00022989"/>
    </source>
</evidence>
<feature type="region of interest" description="Disordered" evidence="14">
    <location>
        <begin position="566"/>
        <end position="588"/>
    </location>
</feature>
<dbReference type="Gene3D" id="2.60.40.60">
    <property type="entry name" value="Cadherins"/>
    <property type="match status" value="4"/>
</dbReference>
<dbReference type="FunFam" id="2.60.40.60:FF:000058">
    <property type="entry name" value="FAT atypical cadherin 3"/>
    <property type="match status" value="1"/>
</dbReference>
<feature type="domain" description="Cadherin" evidence="16">
    <location>
        <begin position="3"/>
        <end position="100"/>
    </location>
</feature>
<feature type="non-terminal residue" evidence="17">
    <location>
        <position position="848"/>
    </location>
</feature>
<evidence type="ECO:0000256" key="4">
    <source>
        <dbReference type="ARBA" id="ARBA00022729"/>
    </source>
</evidence>
<dbReference type="GO" id="GO:0005509">
    <property type="term" value="F:calcium ion binding"/>
    <property type="evidence" value="ECO:0007669"/>
    <property type="project" value="UniProtKB-UniRule"/>
</dbReference>
<dbReference type="GO" id="GO:0005886">
    <property type="term" value="C:plasma membrane"/>
    <property type="evidence" value="ECO:0007669"/>
    <property type="project" value="UniProtKB-SubCell"/>
</dbReference>
<dbReference type="Pfam" id="PF01049">
    <property type="entry name" value="CADH_Y-type_LIR"/>
    <property type="match status" value="1"/>
</dbReference>
<dbReference type="PROSITE" id="PS50268">
    <property type="entry name" value="CADHERIN_2"/>
    <property type="match status" value="4"/>
</dbReference>
<dbReference type="SMART" id="SM00112">
    <property type="entry name" value="CA"/>
    <property type="match status" value="4"/>
</dbReference>
<keyword evidence="2" id="KW-0245">EGF-like domain</keyword>
<dbReference type="PANTHER" id="PTHR24025">
    <property type="entry name" value="DESMOGLEIN FAMILY MEMBER"/>
    <property type="match status" value="1"/>
</dbReference>
<feature type="transmembrane region" description="Helical" evidence="15">
    <location>
        <begin position="449"/>
        <end position="475"/>
    </location>
</feature>
<keyword evidence="4" id="KW-0732">Signal</keyword>
<feature type="compositionally biased region" description="Polar residues" evidence="14">
    <location>
        <begin position="776"/>
        <end position="788"/>
    </location>
</feature>
<evidence type="ECO:0000256" key="6">
    <source>
        <dbReference type="ARBA" id="ARBA00022837"/>
    </source>
</evidence>
<dbReference type="GO" id="GO:0007155">
    <property type="term" value="P:cell adhesion"/>
    <property type="evidence" value="ECO:0007669"/>
    <property type="project" value="UniProtKB-KW"/>
</dbReference>
<feature type="region of interest" description="Disordered" evidence="14">
    <location>
        <begin position="717"/>
        <end position="848"/>
    </location>
</feature>
<keyword evidence="7 12" id="KW-0130">Cell adhesion</keyword>
<keyword evidence="5" id="KW-0677">Repeat</keyword>
<evidence type="ECO:0000256" key="3">
    <source>
        <dbReference type="ARBA" id="ARBA00022692"/>
    </source>
</evidence>
<evidence type="ECO:0000256" key="15">
    <source>
        <dbReference type="SAM" id="Phobius"/>
    </source>
</evidence>
<feature type="compositionally biased region" description="Polar residues" evidence="14">
    <location>
        <begin position="511"/>
        <end position="526"/>
    </location>
</feature>
<gene>
    <name evidence="17" type="ORF">ACJMK2_030707</name>
</gene>
<keyword evidence="6 11" id="KW-0106">Calcium</keyword>
<keyword evidence="3 12" id="KW-0812">Transmembrane</keyword>
<dbReference type="Proteomes" id="UP001634394">
    <property type="component" value="Unassembled WGS sequence"/>
</dbReference>
<evidence type="ECO:0000259" key="16">
    <source>
        <dbReference type="PROSITE" id="PS50268"/>
    </source>
</evidence>
<sequence length="848" mass="92795">SNISEDAERGATVLSVFAKDIDESGRNKDVNYEITTGNENNVFGIQPKQGNIVLNGVLDRETVSWYNLTVVAKDRGSPPRSSSAYVRIEVLDVNDQVPVFDRPEYQITLNEGYPSEKVFLTLAASDRDIGKNADIYYSITSGNDDGLFIVNGVTGEMLITPRAVLDYESHTYHKLIVRAMDCRPCSQGDHKLSSFTTVLINVTDVNEFSPSFPLQLYFLGINENQTVGAPVYYMHANDGDSGPFGIVDYTIKGTSIFSINNKTGLITANLVFDYESNKPRTYNFTVMAKDAGDLHTEVPVLVNVLDVDEYAPVFTEGNYQFQIAGNAKRGTVIGKVSATDRDGGEAGHVVYRIVPLHDYFQVEMNTGEIIVSLEFSSNSRRKRSSEDLIHGESLHRSKRAFVADSVTLTILAYSEIENSLSANTDVKILIDRTCDGCKATPLASPPSQLGVAFIVIIVVVILVVIAIAVIVVCLVRKRYFHRKSPPRTSTTVYGSDDTDFDYVHATNGPPQYSEHLNYNNHSDNMASSNMSPHSHKSGSSGHGSVEDDEDEEISRINSNSAFLNDSNGFRKVMPDSGIQDDDNASEPSVLNHHEYLARLGIDNDKINSKAKSGALAHSVESMHQFSEEGGGECDGMEIGTIDYTKLDVSTDEEVAMIDKNKDMGFHEQEPQMAGSLSSVINSEEEYSGSYNWDYLLDWGPQYQPLAHVFAEIARLKDDSHQPKKQPVQTVPQSRQINTSIQPQVRMVPPPIITNAPPTVSQPSSRSNQSSHSNSSVGTRTSTINTSLPSLPRSPISHESSFTSPALTPSFTPSLSPLATRSPSISPVNSGRGLSNSLHSSGGNIHRGP</sequence>
<feature type="compositionally biased region" description="Polar residues" evidence="14">
    <location>
        <begin position="796"/>
        <end position="827"/>
    </location>
</feature>
<feature type="compositionally biased region" description="Polar residues" evidence="14">
    <location>
        <begin position="733"/>
        <end position="742"/>
    </location>
</feature>
<evidence type="ECO:0000256" key="7">
    <source>
        <dbReference type="ARBA" id="ARBA00022889"/>
    </source>
</evidence>
<organism evidence="17 18">
    <name type="scientific">Sinanodonta woodiana</name>
    <name type="common">Chinese pond mussel</name>
    <name type="synonym">Anodonta woodiana</name>
    <dbReference type="NCBI Taxonomy" id="1069815"/>
    <lineage>
        <taxon>Eukaryota</taxon>
        <taxon>Metazoa</taxon>
        <taxon>Spiralia</taxon>
        <taxon>Lophotrochozoa</taxon>
        <taxon>Mollusca</taxon>
        <taxon>Bivalvia</taxon>
        <taxon>Autobranchia</taxon>
        <taxon>Heteroconchia</taxon>
        <taxon>Palaeoheterodonta</taxon>
        <taxon>Unionida</taxon>
        <taxon>Unionoidea</taxon>
        <taxon>Unionidae</taxon>
        <taxon>Unioninae</taxon>
        <taxon>Sinanodonta</taxon>
    </lineage>
</organism>
<dbReference type="PRINTS" id="PR00205">
    <property type="entry name" value="CADHERIN"/>
</dbReference>
<dbReference type="CDD" id="cd11304">
    <property type="entry name" value="Cadherin_repeat"/>
    <property type="match status" value="4"/>
</dbReference>
<feature type="compositionally biased region" description="Low complexity" evidence="14">
    <location>
        <begin position="828"/>
        <end position="848"/>
    </location>
</feature>
<evidence type="ECO:0000313" key="17">
    <source>
        <dbReference type="EMBL" id="KAL3878344.1"/>
    </source>
</evidence>
<evidence type="ECO:0000256" key="9">
    <source>
        <dbReference type="ARBA" id="ARBA00023136"/>
    </source>
</evidence>
<feature type="domain" description="Cadherin" evidence="16">
    <location>
        <begin position="315"/>
        <end position="443"/>
    </location>
</feature>
<proteinExistence type="predicted"/>
<feature type="region of interest" description="Disordered" evidence="14">
    <location>
        <begin position="511"/>
        <end position="553"/>
    </location>
</feature>
<evidence type="ECO:0000256" key="11">
    <source>
        <dbReference type="PROSITE-ProRule" id="PRU00043"/>
    </source>
</evidence>
<accession>A0ABD3WWJ3</accession>
<feature type="non-terminal residue" evidence="17">
    <location>
        <position position="1"/>
    </location>
</feature>
<dbReference type="SUPFAM" id="SSF49313">
    <property type="entry name" value="Cadherin-like"/>
    <property type="match status" value="4"/>
</dbReference>
<dbReference type="Gene3D" id="4.10.900.10">
    <property type="entry name" value="TCF3-CBD (Catenin binding domain)"/>
    <property type="match status" value="1"/>
</dbReference>
<dbReference type="InterPro" id="IPR027397">
    <property type="entry name" value="Catenin-bd_sf"/>
</dbReference>
<feature type="compositionally biased region" description="Low complexity" evidence="14">
    <location>
        <begin position="760"/>
        <end position="775"/>
    </location>
</feature>
<dbReference type="FunFam" id="2.60.40.60:FF:000015">
    <property type="entry name" value="FAT atypical cadherin 1"/>
    <property type="match status" value="1"/>
</dbReference>
<dbReference type="Pfam" id="PF00028">
    <property type="entry name" value="Cadherin"/>
    <property type="match status" value="4"/>
</dbReference>
<comment type="caution">
    <text evidence="17">The sequence shown here is derived from an EMBL/GenBank/DDBJ whole genome shotgun (WGS) entry which is preliminary data.</text>
</comment>
<dbReference type="InterPro" id="IPR050971">
    <property type="entry name" value="Cadherin-domain_protein"/>
</dbReference>
<protein>
    <recommendedName>
        <fullName evidence="16">Cadherin domain-containing protein</fullName>
    </recommendedName>
</protein>